<accession>A0A7D7Q4P8</accession>
<dbReference type="RefSeq" id="WP_035148446.1">
    <property type="nucleotide sequence ID" value="NZ_CP059438.1"/>
</dbReference>
<keyword evidence="1" id="KW-0614">Plasmid</keyword>
<geneLocation type="plasmid" evidence="1">
    <name>pCFVi_ADRI545_P1</name>
</geneLocation>
<name>A0A7D7Q4P8_CAMFE</name>
<reference evidence="1" key="1">
    <citation type="journal article" date="2021" name="PeerJ">
        <title>A comparison of fourteen fully characterized mammalian-associated Campylobacter fetus isolates suggests that loss of defense mechanisms contribute to high genomic plasticity and subspecies evolution.</title>
        <authorList>
            <person name="Nadin-Davis S.A."/>
            <person name="Chmara J."/>
            <person name="Carrillo C.D."/>
            <person name="Amoako K."/>
            <person name="Goji N."/>
            <person name="Duceppe M.O."/>
            <person name="Devenish J."/>
        </authorList>
    </citation>
    <scope>NUCLEOTIDE SEQUENCE</scope>
    <source>
        <plasmid evidence="1">pCFVi_ADRI545_P1</plasmid>
    </source>
</reference>
<dbReference type="GeneID" id="56509740"/>
<dbReference type="EMBL" id="CP059438">
    <property type="protein sequence ID" value="QMS61981.1"/>
    <property type="molecule type" value="Genomic_DNA"/>
</dbReference>
<sequence>MAKELKAFRIDGENLEYLQSLKEKMQVKSLNETVNLLLFFLQRDKNFADTIKENYPLLQIKNTNLYKENTKEVKNFFTDDEFEILKKLGKENGFSSVNKFSKFLVLSHMYDEKILSNDTINEFARVNYSIKRVGINLNIFLRAIQQDGATYFDKGAVDELVNQIKQQVLEAEKFIKEQKKFLRVKLR</sequence>
<dbReference type="AlphaFoldDB" id="A0A7D7Q4P8"/>
<evidence type="ECO:0000313" key="1">
    <source>
        <dbReference type="EMBL" id="QMS61981.1"/>
    </source>
</evidence>
<protein>
    <submittedName>
        <fullName evidence="1">Uncharacterized protein</fullName>
    </submittedName>
</protein>
<proteinExistence type="predicted"/>
<gene>
    <name evidence="1" type="ORF">GZ988_010800</name>
</gene>
<organism evidence="1">
    <name type="scientific">Campylobacter fetus</name>
    <dbReference type="NCBI Taxonomy" id="196"/>
    <lineage>
        <taxon>Bacteria</taxon>
        <taxon>Pseudomonadati</taxon>
        <taxon>Campylobacterota</taxon>
        <taxon>Epsilonproteobacteria</taxon>
        <taxon>Campylobacterales</taxon>
        <taxon>Campylobacteraceae</taxon>
        <taxon>Campylobacter</taxon>
    </lineage>
</organism>